<evidence type="ECO:0000256" key="2">
    <source>
        <dbReference type="SAM" id="Phobius"/>
    </source>
</evidence>
<keyword evidence="2" id="KW-0812">Transmembrane</keyword>
<proteinExistence type="predicted"/>
<gene>
    <name evidence="3" type="ORF">M011DRAFT_470420</name>
</gene>
<keyword evidence="2" id="KW-1133">Transmembrane helix</keyword>
<keyword evidence="4" id="KW-1185">Reference proteome</keyword>
<feature type="compositionally biased region" description="Basic and acidic residues" evidence="1">
    <location>
        <begin position="343"/>
        <end position="360"/>
    </location>
</feature>
<feature type="region of interest" description="Disordered" evidence="1">
    <location>
        <begin position="1"/>
        <end position="28"/>
    </location>
</feature>
<dbReference type="CDD" id="cd12087">
    <property type="entry name" value="TM_EGFR-like"/>
    <property type="match status" value="1"/>
</dbReference>
<organism evidence="3 4">
    <name type="scientific">Sporormia fimetaria CBS 119925</name>
    <dbReference type="NCBI Taxonomy" id="1340428"/>
    <lineage>
        <taxon>Eukaryota</taxon>
        <taxon>Fungi</taxon>
        <taxon>Dikarya</taxon>
        <taxon>Ascomycota</taxon>
        <taxon>Pezizomycotina</taxon>
        <taxon>Dothideomycetes</taxon>
        <taxon>Pleosporomycetidae</taxon>
        <taxon>Pleosporales</taxon>
        <taxon>Sporormiaceae</taxon>
        <taxon>Sporormia</taxon>
    </lineage>
</organism>
<dbReference type="EMBL" id="MU006588">
    <property type="protein sequence ID" value="KAF2744573.1"/>
    <property type="molecule type" value="Genomic_DNA"/>
</dbReference>
<sequence length="378" mass="40614">MAENSTDPNLPSFDPPRPPPSRITNESLDLDQPSTLSRHALVSASVITITNSDQWPITVTSGFVPLTTQFTQPAECAVRWVRAEESDPVTLWSSAPSTQAFPWDTSYLNCQASSVEPSFRPGACYAGQTIAKVDVIIHGEEAARTTLWSGACCQSGMTLGEYGSGVYCGTTFSGTFKALSSVSIVDPGTTTLAYYDGSTSYTTAYTTGIALAEPVHVAWVLEDLNQFPSEYSLSVAQIMGIAASSAQPFRETATASGSNNPDNNHRLSTGAIAGIVVGAIIGGALMISLVVFSLMRRQRKKKTAAVVAAQVSQQRDVPGVAEMEDQEQRKGRWFLDGQWRSENAARPKTAELDSRREPVKLEAPISYSTGESLPHRAH</sequence>
<dbReference type="OrthoDB" id="4770059at2759"/>
<evidence type="ECO:0000313" key="3">
    <source>
        <dbReference type="EMBL" id="KAF2744573.1"/>
    </source>
</evidence>
<reference evidence="3" key="1">
    <citation type="journal article" date="2020" name="Stud. Mycol.">
        <title>101 Dothideomycetes genomes: a test case for predicting lifestyles and emergence of pathogens.</title>
        <authorList>
            <person name="Haridas S."/>
            <person name="Albert R."/>
            <person name="Binder M."/>
            <person name="Bloem J."/>
            <person name="Labutti K."/>
            <person name="Salamov A."/>
            <person name="Andreopoulos B."/>
            <person name="Baker S."/>
            <person name="Barry K."/>
            <person name="Bills G."/>
            <person name="Bluhm B."/>
            <person name="Cannon C."/>
            <person name="Castanera R."/>
            <person name="Culley D."/>
            <person name="Daum C."/>
            <person name="Ezra D."/>
            <person name="Gonzalez J."/>
            <person name="Henrissat B."/>
            <person name="Kuo A."/>
            <person name="Liang C."/>
            <person name="Lipzen A."/>
            <person name="Lutzoni F."/>
            <person name="Magnuson J."/>
            <person name="Mondo S."/>
            <person name="Nolan M."/>
            <person name="Ohm R."/>
            <person name="Pangilinan J."/>
            <person name="Park H.-J."/>
            <person name="Ramirez L."/>
            <person name="Alfaro M."/>
            <person name="Sun H."/>
            <person name="Tritt A."/>
            <person name="Yoshinaga Y."/>
            <person name="Zwiers L.-H."/>
            <person name="Turgeon B."/>
            <person name="Goodwin S."/>
            <person name="Spatafora J."/>
            <person name="Crous P."/>
            <person name="Grigoriev I."/>
        </authorList>
    </citation>
    <scope>NUCLEOTIDE SEQUENCE</scope>
    <source>
        <strain evidence="3">CBS 119925</strain>
    </source>
</reference>
<feature type="region of interest" description="Disordered" evidence="1">
    <location>
        <begin position="318"/>
        <end position="378"/>
    </location>
</feature>
<accession>A0A6A6V3H1</accession>
<dbReference type="Proteomes" id="UP000799440">
    <property type="component" value="Unassembled WGS sequence"/>
</dbReference>
<protein>
    <submittedName>
        <fullName evidence="3">Uncharacterized protein</fullName>
    </submittedName>
</protein>
<name>A0A6A6V3H1_9PLEO</name>
<keyword evidence="2" id="KW-0472">Membrane</keyword>
<dbReference type="AlphaFoldDB" id="A0A6A6V3H1"/>
<evidence type="ECO:0000313" key="4">
    <source>
        <dbReference type="Proteomes" id="UP000799440"/>
    </source>
</evidence>
<evidence type="ECO:0000256" key="1">
    <source>
        <dbReference type="SAM" id="MobiDB-lite"/>
    </source>
</evidence>
<feature type="transmembrane region" description="Helical" evidence="2">
    <location>
        <begin position="271"/>
        <end position="292"/>
    </location>
</feature>